<protein>
    <submittedName>
        <fullName evidence="1">DUF2007 domain-containing protein</fullName>
    </submittedName>
</protein>
<dbReference type="RefSeq" id="WP_164031834.1">
    <property type="nucleotide sequence ID" value="NZ_JAABOQ010000003.1"/>
</dbReference>
<evidence type="ECO:0000313" key="2">
    <source>
        <dbReference type="Proteomes" id="UP000474296"/>
    </source>
</evidence>
<reference evidence="1 2" key="1">
    <citation type="submission" date="2020-01" db="EMBL/GenBank/DDBJ databases">
        <title>Spongiivirga citrea KCTC 32990T.</title>
        <authorList>
            <person name="Wang G."/>
        </authorList>
    </citation>
    <scope>NUCLEOTIDE SEQUENCE [LARGE SCALE GENOMIC DNA]</scope>
    <source>
        <strain evidence="1 2">KCTC 32990</strain>
    </source>
</reference>
<gene>
    <name evidence="1" type="ORF">GWK10_09220</name>
</gene>
<organism evidence="1 2">
    <name type="scientific">Spongiivirga citrea</name>
    <dbReference type="NCBI Taxonomy" id="1481457"/>
    <lineage>
        <taxon>Bacteria</taxon>
        <taxon>Pseudomonadati</taxon>
        <taxon>Bacteroidota</taxon>
        <taxon>Flavobacteriia</taxon>
        <taxon>Flavobacteriales</taxon>
        <taxon>Flavobacteriaceae</taxon>
        <taxon>Spongiivirga</taxon>
    </lineage>
</organism>
<keyword evidence="2" id="KW-1185">Reference proteome</keyword>
<accession>A0A6M0CUD8</accession>
<proteinExistence type="predicted"/>
<dbReference type="Proteomes" id="UP000474296">
    <property type="component" value="Unassembled WGS sequence"/>
</dbReference>
<dbReference type="EMBL" id="JAABOQ010000003">
    <property type="protein sequence ID" value="NER17390.1"/>
    <property type="molecule type" value="Genomic_DNA"/>
</dbReference>
<comment type="caution">
    <text evidence="1">The sequence shown here is derived from an EMBL/GenBank/DDBJ whole genome shotgun (WGS) entry which is preliminary data.</text>
</comment>
<dbReference type="AlphaFoldDB" id="A0A6M0CUD8"/>
<evidence type="ECO:0000313" key="1">
    <source>
        <dbReference type="EMBL" id="NER17390.1"/>
    </source>
</evidence>
<name>A0A6M0CUD8_9FLAO</name>
<sequence length="79" mass="9151">MQNFIVVATYTYPFEYVLLKARLQEEAIPHIFQNETMIQVAPFYSNALGGIHLKVHKDYADYVKQLITDFENSSPLNIV</sequence>